<dbReference type="AlphaFoldDB" id="A0A120FQ49"/>
<gene>
    <name evidence="1" type="ORF">AS026_30585</name>
</gene>
<accession>A0A120FQ49</accession>
<evidence type="ECO:0000313" key="2">
    <source>
        <dbReference type="Proteomes" id="UP000068164"/>
    </source>
</evidence>
<proteinExistence type="predicted"/>
<organism evidence="1 2">
    <name type="scientific">Rhizobium altiplani</name>
    <dbReference type="NCBI Taxonomy" id="1864509"/>
    <lineage>
        <taxon>Bacteria</taxon>
        <taxon>Pseudomonadati</taxon>
        <taxon>Pseudomonadota</taxon>
        <taxon>Alphaproteobacteria</taxon>
        <taxon>Hyphomicrobiales</taxon>
        <taxon>Rhizobiaceae</taxon>
        <taxon>Rhizobium/Agrobacterium group</taxon>
        <taxon>Rhizobium</taxon>
    </lineage>
</organism>
<dbReference type="Proteomes" id="UP000068164">
    <property type="component" value="Unassembled WGS sequence"/>
</dbReference>
<comment type="caution">
    <text evidence="1">The sequence shown here is derived from an EMBL/GenBank/DDBJ whole genome shotgun (WGS) entry which is preliminary data.</text>
</comment>
<name>A0A120FQ49_9HYPH</name>
<sequence>MELEYSFGIWSSKDEGDGRGPLFASIRESTVGWGVHMWSNIDTPNMARNFEVHLNSADFPKIAKLMIQADRSATMKAFAEAILSFPDL</sequence>
<reference evidence="1 2" key="1">
    <citation type="submission" date="2015-11" db="EMBL/GenBank/DDBJ databases">
        <title>Draft Genome Sequence of the Strain BR 10423 (Rhizobium sp.) isolated from nodules of Mimosa pudica.</title>
        <authorList>
            <person name="Barauna A.C."/>
            <person name="Zilli J.E."/>
            <person name="Simoes-Araujo J.L."/>
            <person name="Reis V.M."/>
            <person name="James E.K."/>
            <person name="Reis F.B.Jr."/>
            <person name="Rouws L.F."/>
            <person name="Passos S.R."/>
            <person name="Gois S.R."/>
        </authorList>
    </citation>
    <scope>NUCLEOTIDE SEQUENCE [LARGE SCALE GENOMIC DNA]</scope>
    <source>
        <strain evidence="1 2">BR10423</strain>
    </source>
</reference>
<keyword evidence="2" id="KW-1185">Reference proteome</keyword>
<dbReference type="EMBL" id="LNCD01000025">
    <property type="protein sequence ID" value="KWV57992.1"/>
    <property type="molecule type" value="Genomic_DNA"/>
</dbReference>
<evidence type="ECO:0000313" key="1">
    <source>
        <dbReference type="EMBL" id="KWV57992.1"/>
    </source>
</evidence>
<protein>
    <submittedName>
        <fullName evidence="1">Uncharacterized protein</fullName>
    </submittedName>
</protein>